<evidence type="ECO:0000313" key="2">
    <source>
        <dbReference type="Proteomes" id="UP000254889"/>
    </source>
</evidence>
<protein>
    <submittedName>
        <fullName evidence="1">Uncharacterized protein</fullName>
    </submittedName>
</protein>
<dbReference type="EMBL" id="CP031417">
    <property type="protein sequence ID" value="AXK79546.1"/>
    <property type="molecule type" value="Genomic_DNA"/>
</dbReference>
<name>A0A345ZRJ9_9HYPH</name>
<dbReference type="AlphaFoldDB" id="A0A345ZRJ9"/>
<dbReference type="RefSeq" id="WP_115688344.1">
    <property type="nucleotide sequence ID" value="NZ_CP031417.1"/>
</dbReference>
<dbReference type="KEGG" id="ptaw:DW352_02835"/>
<accession>A0A345ZRJ9</accession>
<proteinExistence type="predicted"/>
<evidence type="ECO:0000313" key="1">
    <source>
        <dbReference type="EMBL" id="AXK79546.1"/>
    </source>
</evidence>
<keyword evidence="2" id="KW-1185">Reference proteome</keyword>
<gene>
    <name evidence="1" type="ORF">DW352_02835</name>
</gene>
<dbReference type="Proteomes" id="UP000254889">
    <property type="component" value="Chromosome"/>
</dbReference>
<sequence length="241" mass="26740">MNESQPTRLAMADVHSGQHLEPDALKLGVGAVLVLCAAFAWQSIVAWADDQERRFHRRQLRDAYRRRHDWKKADLPHLRALGVNSAAEKRMQRLSGRGRPVVKQPRALHEEILGKLGTISPLVSGDASPGERLKAVKQWPWWPHHVEALYRGEYARAKAQGLRGPSTEAEVYVAEALGISAAQVHAICGEIRRMRREDPESANFPPMRMAEYQSWMHSPGGFIASALNSDAAEAGLPSPGP</sequence>
<organism evidence="1 2">
    <name type="scientific">Pseudolabrys taiwanensis</name>
    <dbReference type="NCBI Taxonomy" id="331696"/>
    <lineage>
        <taxon>Bacteria</taxon>
        <taxon>Pseudomonadati</taxon>
        <taxon>Pseudomonadota</taxon>
        <taxon>Alphaproteobacteria</taxon>
        <taxon>Hyphomicrobiales</taxon>
        <taxon>Xanthobacteraceae</taxon>
        <taxon>Pseudolabrys</taxon>
    </lineage>
</organism>
<reference evidence="1 2" key="1">
    <citation type="submission" date="2018-07" db="EMBL/GenBank/DDBJ databases">
        <authorList>
            <person name="Quirk P.G."/>
            <person name="Krulwich T.A."/>
        </authorList>
    </citation>
    <scope>NUCLEOTIDE SEQUENCE [LARGE SCALE GENOMIC DNA]</scope>
    <source>
        <strain evidence="1 2">CC-BB4</strain>
    </source>
</reference>